<evidence type="ECO:0000313" key="1">
    <source>
        <dbReference type="EMBL" id="GBL99218.1"/>
    </source>
</evidence>
<dbReference type="AlphaFoldDB" id="A0A4Y2C4D9"/>
<dbReference type="Gene3D" id="3.30.420.10">
    <property type="entry name" value="Ribonuclease H-like superfamily/Ribonuclease H"/>
    <property type="match status" value="1"/>
</dbReference>
<gene>
    <name evidence="1" type="ORF">AVEN_140681_1</name>
</gene>
<dbReference type="GO" id="GO:0003676">
    <property type="term" value="F:nucleic acid binding"/>
    <property type="evidence" value="ECO:0007669"/>
    <property type="project" value="InterPro"/>
</dbReference>
<accession>A0A4Y2C4D9</accession>
<protein>
    <recommendedName>
        <fullName evidence="3">Tc1-like transposase DDE domain-containing protein</fullName>
    </recommendedName>
</protein>
<name>A0A4Y2C4D9_ARAVE</name>
<dbReference type="Proteomes" id="UP000499080">
    <property type="component" value="Unassembled WGS sequence"/>
</dbReference>
<sequence length="94" mass="10645">MDLSCQMTTVQGSGGEIMVWGMFSWSTMNLLITVDTTLNSTAYPNVVADHVHSLIAILFPYGDGHIQWDTAPYHRALSVTNRFEEHRSEFNLLR</sequence>
<evidence type="ECO:0000313" key="2">
    <source>
        <dbReference type="Proteomes" id="UP000499080"/>
    </source>
</evidence>
<evidence type="ECO:0008006" key="3">
    <source>
        <dbReference type="Google" id="ProtNLM"/>
    </source>
</evidence>
<keyword evidence="2" id="KW-1185">Reference proteome</keyword>
<comment type="caution">
    <text evidence="1">The sequence shown here is derived from an EMBL/GenBank/DDBJ whole genome shotgun (WGS) entry which is preliminary data.</text>
</comment>
<dbReference type="OrthoDB" id="8910940at2759"/>
<dbReference type="InterPro" id="IPR036397">
    <property type="entry name" value="RNaseH_sf"/>
</dbReference>
<reference evidence="1 2" key="1">
    <citation type="journal article" date="2019" name="Sci. Rep.">
        <title>Orb-weaving spider Araneus ventricosus genome elucidates the spidroin gene catalogue.</title>
        <authorList>
            <person name="Kono N."/>
            <person name="Nakamura H."/>
            <person name="Ohtoshi R."/>
            <person name="Moran D.A.P."/>
            <person name="Shinohara A."/>
            <person name="Yoshida Y."/>
            <person name="Fujiwara M."/>
            <person name="Mori M."/>
            <person name="Tomita M."/>
            <person name="Arakawa K."/>
        </authorList>
    </citation>
    <scope>NUCLEOTIDE SEQUENCE [LARGE SCALE GENOMIC DNA]</scope>
</reference>
<organism evidence="1 2">
    <name type="scientific">Araneus ventricosus</name>
    <name type="common">Orbweaver spider</name>
    <name type="synonym">Epeira ventricosa</name>
    <dbReference type="NCBI Taxonomy" id="182803"/>
    <lineage>
        <taxon>Eukaryota</taxon>
        <taxon>Metazoa</taxon>
        <taxon>Ecdysozoa</taxon>
        <taxon>Arthropoda</taxon>
        <taxon>Chelicerata</taxon>
        <taxon>Arachnida</taxon>
        <taxon>Araneae</taxon>
        <taxon>Araneomorphae</taxon>
        <taxon>Entelegynae</taxon>
        <taxon>Araneoidea</taxon>
        <taxon>Araneidae</taxon>
        <taxon>Araneus</taxon>
    </lineage>
</organism>
<proteinExistence type="predicted"/>
<dbReference type="EMBL" id="BGPR01000146">
    <property type="protein sequence ID" value="GBL99218.1"/>
    <property type="molecule type" value="Genomic_DNA"/>
</dbReference>